<evidence type="ECO:0000313" key="3">
    <source>
        <dbReference type="Proteomes" id="UP001343257"/>
    </source>
</evidence>
<organism evidence="2 3">
    <name type="scientific">Paenibacillus chibensis</name>
    <dbReference type="NCBI Taxonomy" id="59846"/>
    <lineage>
        <taxon>Bacteria</taxon>
        <taxon>Bacillati</taxon>
        <taxon>Bacillota</taxon>
        <taxon>Bacilli</taxon>
        <taxon>Bacillales</taxon>
        <taxon>Paenibacillaceae</taxon>
        <taxon>Paenibacillus</taxon>
    </lineage>
</organism>
<accession>A0ABU6PT52</accession>
<gene>
    <name evidence="2" type="primary">mobB</name>
    <name evidence="2" type="ORF">P9847_12175</name>
</gene>
<dbReference type="Pfam" id="PF03205">
    <property type="entry name" value="MobB"/>
    <property type="match status" value="1"/>
</dbReference>
<dbReference type="Gene3D" id="3.40.50.300">
    <property type="entry name" value="P-loop containing nucleotide triphosphate hydrolases"/>
    <property type="match status" value="1"/>
</dbReference>
<dbReference type="EMBL" id="JARTLD010000030">
    <property type="protein sequence ID" value="MED5018059.1"/>
    <property type="molecule type" value="Genomic_DNA"/>
</dbReference>
<dbReference type="RefSeq" id="WP_328278154.1">
    <property type="nucleotide sequence ID" value="NZ_JARTLD010000030.1"/>
</dbReference>
<name>A0ABU6PT52_9BACL</name>
<dbReference type="Proteomes" id="UP001343257">
    <property type="component" value="Unassembled WGS sequence"/>
</dbReference>
<evidence type="ECO:0000313" key="2">
    <source>
        <dbReference type="EMBL" id="MED5018059.1"/>
    </source>
</evidence>
<reference evidence="2 3" key="1">
    <citation type="submission" date="2023-03" db="EMBL/GenBank/DDBJ databases">
        <title>Bacillus Genome Sequencing.</title>
        <authorList>
            <person name="Dunlap C."/>
        </authorList>
    </citation>
    <scope>NUCLEOTIDE SEQUENCE [LARGE SCALE GENOMIC DNA]</scope>
    <source>
        <strain evidence="2 3">NRS-52</strain>
    </source>
</reference>
<feature type="domain" description="Molybdopterin-guanine dinucleotide biosynthesis protein B (MobB)" evidence="1">
    <location>
        <begin position="18"/>
        <end position="144"/>
    </location>
</feature>
<sequence>MSSLNHTPDHGGFGRPLVCQIVGYKNSGKTTLVCALVEKLKTEGYRVAVIKHDAHDFEMDHPGTDSFRHREAGAEAIAIVSPRKTAVIREKSLPLDVIIRDFAGFDVILVEGFKQENYSKLVLVRRTDDFELIHALSSVKAVVAWMSAEDVLSAVGKETMERLNLFQIDELERIYGWLKQQI</sequence>
<evidence type="ECO:0000259" key="1">
    <source>
        <dbReference type="Pfam" id="PF03205"/>
    </source>
</evidence>
<dbReference type="PANTHER" id="PTHR40072">
    <property type="entry name" value="MOLYBDOPTERIN-GUANINE DINUCLEOTIDE BIOSYNTHESIS ADAPTER PROTEIN-RELATED"/>
    <property type="match status" value="1"/>
</dbReference>
<dbReference type="PANTHER" id="PTHR40072:SF1">
    <property type="entry name" value="MOLYBDOPTERIN-GUANINE DINUCLEOTIDE BIOSYNTHESIS ADAPTER PROTEIN"/>
    <property type="match status" value="1"/>
</dbReference>
<dbReference type="InterPro" id="IPR052539">
    <property type="entry name" value="MGD_biosynthesis_adapter"/>
</dbReference>
<dbReference type="CDD" id="cd03116">
    <property type="entry name" value="MobB"/>
    <property type="match status" value="1"/>
</dbReference>
<protein>
    <submittedName>
        <fullName evidence="2">Molybdopterin-guanine dinucleotide biosynthesis protein B</fullName>
    </submittedName>
</protein>
<keyword evidence="3" id="KW-1185">Reference proteome</keyword>
<comment type="caution">
    <text evidence="2">The sequence shown here is derived from an EMBL/GenBank/DDBJ whole genome shotgun (WGS) entry which is preliminary data.</text>
</comment>
<dbReference type="NCBIfam" id="TIGR00176">
    <property type="entry name" value="mobB"/>
    <property type="match status" value="1"/>
</dbReference>
<dbReference type="InterPro" id="IPR004435">
    <property type="entry name" value="MobB_dom"/>
</dbReference>
<proteinExistence type="predicted"/>
<dbReference type="InterPro" id="IPR027417">
    <property type="entry name" value="P-loop_NTPase"/>
</dbReference>
<dbReference type="SUPFAM" id="SSF52540">
    <property type="entry name" value="P-loop containing nucleoside triphosphate hydrolases"/>
    <property type="match status" value="1"/>
</dbReference>